<evidence type="ECO:0000313" key="1">
    <source>
        <dbReference type="EMBL" id="RTQ31860.1"/>
    </source>
</evidence>
<dbReference type="OrthoDB" id="275181at2"/>
<evidence type="ECO:0008006" key="3">
    <source>
        <dbReference type="Google" id="ProtNLM"/>
    </source>
</evidence>
<sequence length="531" mass="58668">MSTNRYPIIYVRGYAMTESERDETAADPFCGFNIGSTVYRATVKKEAPAQKFVFESPMVRLLADFQYQSVYQNGLDILDPDWKPSPDANGNDVDGIPSASVIIYRYYDSGSELLGDGKAKDVKVYAQGLSQLILRVRDLVVQREGPSGFTADDFRCYLVAHSMGGLVVRAFLQNPALGDAKARACVDKVFTYATPHNGIDMGGINVPAWLTVNEMNTFNRDKMSEFLATPAVNGRMDYLPAAAFPPERFFCMVGTNRGDYETAKGLSRMFAGHGSDGLVRIENASLWAVDDAGKTQPVATAYTYRSHSGYFGIVNSEEAYQNLTRFLFGDVRVDLWFDVDGVTLPPDLPKDADVDALYQVELLAAPRGKRWYLSRRIAEEDSPACRTHKELTDPATAARRSIYLSTVFLANRARVKQDRPTLAYAMTLGVRVPDYQVNNKFWLDGHYEGSSLFRDTLIIEIAPPQPGDPAENWNVKYGWQTDTAGRASLPMSPKQLASGKLQFVVPLSSLGAAPAAPGISGKVRLEVSAWE</sequence>
<protein>
    <recommendedName>
        <fullName evidence="3">PGAP1-like protein</fullName>
    </recommendedName>
</protein>
<dbReference type="AlphaFoldDB" id="A0A3S0Q7I4"/>
<dbReference type="Gene3D" id="3.40.50.1820">
    <property type="entry name" value="alpha/beta hydrolase"/>
    <property type="match status" value="1"/>
</dbReference>
<accession>A0A3S0Q7I4</accession>
<dbReference type="Proteomes" id="UP000267418">
    <property type="component" value="Unassembled WGS sequence"/>
</dbReference>
<evidence type="ECO:0000313" key="2">
    <source>
        <dbReference type="Proteomes" id="UP000267418"/>
    </source>
</evidence>
<comment type="caution">
    <text evidence="1">The sequence shown here is derived from an EMBL/GenBank/DDBJ whole genome shotgun (WGS) entry which is preliminary data.</text>
</comment>
<name>A0A3S0Q7I4_9BURK</name>
<dbReference type="EMBL" id="RXOE01000008">
    <property type="protein sequence ID" value="RTQ31860.1"/>
    <property type="molecule type" value="Genomic_DNA"/>
</dbReference>
<proteinExistence type="predicted"/>
<gene>
    <name evidence="1" type="ORF">EJP69_24790</name>
</gene>
<dbReference type="InterPro" id="IPR029058">
    <property type="entry name" value="AB_hydrolase_fold"/>
</dbReference>
<dbReference type="SUPFAM" id="SSF53474">
    <property type="entry name" value="alpha/beta-Hydrolases"/>
    <property type="match status" value="1"/>
</dbReference>
<organism evidence="1 2">
    <name type="scientific">Variovorax gossypii</name>
    <dbReference type="NCBI Taxonomy" id="1679495"/>
    <lineage>
        <taxon>Bacteria</taxon>
        <taxon>Pseudomonadati</taxon>
        <taxon>Pseudomonadota</taxon>
        <taxon>Betaproteobacteria</taxon>
        <taxon>Burkholderiales</taxon>
        <taxon>Comamonadaceae</taxon>
        <taxon>Variovorax</taxon>
    </lineage>
</organism>
<keyword evidence="2" id="KW-1185">Reference proteome</keyword>
<dbReference type="RefSeq" id="WP_093203132.1">
    <property type="nucleotide sequence ID" value="NZ_RXOE01000008.1"/>
</dbReference>
<reference evidence="1 2" key="1">
    <citation type="submission" date="2018-12" db="EMBL/GenBank/DDBJ databases">
        <title>The genome of Variovorax gossypii DSM 100435.</title>
        <authorList>
            <person name="Gao J."/>
            <person name="Sun J."/>
        </authorList>
    </citation>
    <scope>NUCLEOTIDE SEQUENCE [LARGE SCALE GENOMIC DNA]</scope>
    <source>
        <strain evidence="1 2">DSM 100435</strain>
    </source>
</reference>